<evidence type="ECO:0000256" key="4">
    <source>
        <dbReference type="SAM" id="Phobius"/>
    </source>
</evidence>
<gene>
    <name evidence="6" type="ORF">BCR32DRAFT_268809</name>
</gene>
<evidence type="ECO:0000256" key="3">
    <source>
        <dbReference type="ARBA" id="ARBA00022679"/>
    </source>
</evidence>
<sequence length="500" mass="59359">MTNYKYQYRGILDYDNDDKYKKNKKIKNINPYLVGILLLILFTGCFTVNKIIDSNNKNKNEKLKEVEKNKILFENFVSVIPGTKGPITVNRTLDDGEKINLYTEILDLDDNKLENFFYNNVNELEDSIEMEPKFMCVKKGGLSEEGTEGYEIVCPLHYTISIDKTFYGRYAHDDKRCILDHKDKEYPEEMLEDFRNLDYDCGTDYNDIVEKIVRRECDGRVTCSITPFKTMFPDTCKDIQKYLHLTYHCVKNKEVTIPKFAIVTYADDIIVNSIYENCISEFYQYADIHGYKFFYNRKRYDTIRNIYYMKLHVITEAIVRGLKDNEYDWIFWVDSDTMLSNPNIKLETFLPEDNNIHFIAAADINGLNAGAFLIRVNPWSLNFMMRSLSYIYYNRKMRLEFSDQTSMNNVLVTDKEDKHYVIVPQHWFNNYPGEKQNGDFIIHFAGLKDKKDGDSKQLRKEIYDNPEWFTAKTNKKLRKEVLEYYKKPKSEQKSLWIDDR</sequence>
<dbReference type="GO" id="GO:0030246">
    <property type="term" value="F:carbohydrate binding"/>
    <property type="evidence" value="ECO:0007669"/>
    <property type="project" value="InterPro"/>
</dbReference>
<dbReference type="PANTHER" id="PTHR31306">
    <property type="entry name" value="ALPHA-1,6-MANNOSYLTRANSFERASE MNN11-RELATED"/>
    <property type="match status" value="1"/>
</dbReference>
<evidence type="ECO:0000256" key="2">
    <source>
        <dbReference type="ARBA" id="ARBA00022676"/>
    </source>
</evidence>
<reference evidence="6 7" key="1">
    <citation type="submission" date="2016-08" db="EMBL/GenBank/DDBJ databases">
        <title>A Parts List for Fungal Cellulosomes Revealed by Comparative Genomics.</title>
        <authorList>
            <consortium name="DOE Joint Genome Institute"/>
            <person name="Haitjema C.H."/>
            <person name="Gilmore S.P."/>
            <person name="Henske J.K."/>
            <person name="Solomon K.V."/>
            <person name="De Groot R."/>
            <person name="Kuo A."/>
            <person name="Mondo S.J."/>
            <person name="Salamov A.A."/>
            <person name="Labutti K."/>
            <person name="Zhao Z."/>
            <person name="Chiniquy J."/>
            <person name="Barry K."/>
            <person name="Brewer H.M."/>
            <person name="Purvine S.O."/>
            <person name="Wright A.T."/>
            <person name="Boxma B."/>
            <person name="Van Alen T."/>
            <person name="Hackstein J.H."/>
            <person name="Baker S.E."/>
            <person name="Grigoriev I.V."/>
            <person name="O'Malley M.A."/>
        </authorList>
    </citation>
    <scope>NUCLEOTIDE SEQUENCE [LARGE SCALE GENOMIC DNA]</scope>
    <source>
        <strain evidence="6 7">S4</strain>
    </source>
</reference>
<evidence type="ECO:0000313" key="7">
    <source>
        <dbReference type="Proteomes" id="UP000193944"/>
    </source>
</evidence>
<dbReference type="GO" id="GO:0000139">
    <property type="term" value="C:Golgi membrane"/>
    <property type="evidence" value="ECO:0007669"/>
    <property type="project" value="TreeGrafter"/>
</dbReference>
<dbReference type="InterPro" id="IPR000922">
    <property type="entry name" value="Lectin_gal-bd_dom"/>
</dbReference>
<dbReference type="CDD" id="cd22823">
    <property type="entry name" value="Gal_Rha_Lectin"/>
    <property type="match status" value="1"/>
</dbReference>
<dbReference type="InterPro" id="IPR008630">
    <property type="entry name" value="Glyco_trans_34"/>
</dbReference>
<dbReference type="Gene3D" id="2.60.120.740">
    <property type="match status" value="1"/>
</dbReference>
<feature type="domain" description="SUEL-type lectin" evidence="5">
    <location>
        <begin position="151"/>
        <end position="250"/>
    </location>
</feature>
<evidence type="ECO:0000313" key="6">
    <source>
        <dbReference type="EMBL" id="ORX80542.1"/>
    </source>
</evidence>
<keyword evidence="7" id="KW-1185">Reference proteome</keyword>
<dbReference type="AlphaFoldDB" id="A0A1Y1X4B1"/>
<proteinExistence type="inferred from homology"/>
<dbReference type="Proteomes" id="UP000193944">
    <property type="component" value="Unassembled WGS sequence"/>
</dbReference>
<comment type="caution">
    <text evidence="6">The sequence shown here is derived from an EMBL/GenBank/DDBJ whole genome shotgun (WGS) entry which is preliminary data.</text>
</comment>
<keyword evidence="4" id="KW-0812">Transmembrane</keyword>
<comment type="similarity">
    <text evidence="1">Belongs to the glycosyltransferase 34 family.</text>
</comment>
<evidence type="ECO:0000259" key="5">
    <source>
        <dbReference type="PROSITE" id="PS50228"/>
    </source>
</evidence>
<dbReference type="GO" id="GO:0016757">
    <property type="term" value="F:glycosyltransferase activity"/>
    <property type="evidence" value="ECO:0007669"/>
    <property type="project" value="UniProtKB-KW"/>
</dbReference>
<dbReference type="EMBL" id="MCFG01000142">
    <property type="protein sequence ID" value="ORX80542.1"/>
    <property type="molecule type" value="Genomic_DNA"/>
</dbReference>
<keyword evidence="4" id="KW-1133">Transmembrane helix</keyword>
<accession>A0A1Y1X4B1</accession>
<dbReference type="PROSITE" id="PS50228">
    <property type="entry name" value="SUEL_LECTIN"/>
    <property type="match status" value="1"/>
</dbReference>
<organism evidence="6 7">
    <name type="scientific">Anaeromyces robustus</name>
    <dbReference type="NCBI Taxonomy" id="1754192"/>
    <lineage>
        <taxon>Eukaryota</taxon>
        <taxon>Fungi</taxon>
        <taxon>Fungi incertae sedis</taxon>
        <taxon>Chytridiomycota</taxon>
        <taxon>Chytridiomycota incertae sedis</taxon>
        <taxon>Neocallimastigomycetes</taxon>
        <taxon>Neocallimastigales</taxon>
        <taxon>Neocallimastigaceae</taxon>
        <taxon>Anaeromyces</taxon>
    </lineage>
</organism>
<dbReference type="SUPFAM" id="SSF53448">
    <property type="entry name" value="Nucleotide-diphospho-sugar transferases"/>
    <property type="match status" value="1"/>
</dbReference>
<dbReference type="OrthoDB" id="407658at2759"/>
<keyword evidence="3" id="KW-0808">Transferase</keyword>
<dbReference type="Pfam" id="PF02140">
    <property type="entry name" value="SUEL_Lectin"/>
    <property type="match status" value="1"/>
</dbReference>
<dbReference type="InterPro" id="IPR029044">
    <property type="entry name" value="Nucleotide-diphossugar_trans"/>
</dbReference>
<keyword evidence="2" id="KW-0328">Glycosyltransferase</keyword>
<feature type="transmembrane region" description="Helical" evidence="4">
    <location>
        <begin position="29"/>
        <end position="52"/>
    </location>
</feature>
<name>A0A1Y1X4B1_9FUNG</name>
<dbReference type="InterPro" id="IPR043159">
    <property type="entry name" value="Lectin_gal-bd_sf"/>
</dbReference>
<dbReference type="STRING" id="1754192.A0A1Y1X4B1"/>
<evidence type="ECO:0000256" key="1">
    <source>
        <dbReference type="ARBA" id="ARBA00005664"/>
    </source>
</evidence>
<protein>
    <recommendedName>
        <fullName evidence="5">SUEL-type lectin domain-containing protein</fullName>
    </recommendedName>
</protein>
<dbReference type="PANTHER" id="PTHR31306:SF4">
    <property type="entry name" value="ALPHA-1,2-GALACTOSYLTRANSFERASE"/>
    <property type="match status" value="1"/>
</dbReference>
<keyword evidence="4" id="KW-0472">Membrane</keyword>
<dbReference type="Pfam" id="PF05637">
    <property type="entry name" value="Glyco_transf_34"/>
    <property type="match status" value="2"/>
</dbReference>
<reference evidence="6 7" key="2">
    <citation type="submission" date="2016-08" db="EMBL/GenBank/DDBJ databases">
        <title>Pervasive Adenine N6-methylation of Active Genes in Fungi.</title>
        <authorList>
            <consortium name="DOE Joint Genome Institute"/>
            <person name="Mondo S.J."/>
            <person name="Dannebaum R.O."/>
            <person name="Kuo R.C."/>
            <person name="Labutti K."/>
            <person name="Haridas S."/>
            <person name="Kuo A."/>
            <person name="Salamov A."/>
            <person name="Ahrendt S.R."/>
            <person name="Lipzen A."/>
            <person name="Sullivan W."/>
            <person name="Andreopoulos W.B."/>
            <person name="Clum A."/>
            <person name="Lindquist E."/>
            <person name="Daum C."/>
            <person name="Ramamoorthy G.K."/>
            <person name="Gryganskyi A."/>
            <person name="Culley D."/>
            <person name="Magnuson J.K."/>
            <person name="James T.Y."/>
            <person name="O'Malley M.A."/>
            <person name="Stajich J.E."/>
            <person name="Spatafora J.W."/>
            <person name="Visel A."/>
            <person name="Grigoriev I.V."/>
        </authorList>
    </citation>
    <scope>NUCLEOTIDE SEQUENCE [LARGE SCALE GENOMIC DNA]</scope>
    <source>
        <strain evidence="6 7">S4</strain>
    </source>
</reference>
<dbReference type="GO" id="GO:0006487">
    <property type="term" value="P:protein N-linked glycosylation"/>
    <property type="evidence" value="ECO:0007669"/>
    <property type="project" value="TreeGrafter"/>
</dbReference>
<dbReference type="Gene3D" id="3.90.550.10">
    <property type="entry name" value="Spore Coat Polysaccharide Biosynthesis Protein SpsA, Chain A"/>
    <property type="match status" value="1"/>
</dbReference>